<dbReference type="AlphaFoldDB" id="A0A915CXC2"/>
<dbReference type="PANTHER" id="PTHR12436">
    <property type="entry name" value="80 KDA MCM3-ASSOCIATED PROTEIN"/>
    <property type="match status" value="1"/>
</dbReference>
<dbReference type="PANTHER" id="PTHR12436:SF3">
    <property type="entry name" value="GERMINAL-CENTER ASSOCIATED NUCLEAR PROTEIN"/>
    <property type="match status" value="1"/>
</dbReference>
<dbReference type="Proteomes" id="UP000887574">
    <property type="component" value="Unplaced"/>
</dbReference>
<evidence type="ECO:0000313" key="3">
    <source>
        <dbReference type="Proteomes" id="UP000887574"/>
    </source>
</evidence>
<protein>
    <submittedName>
        <fullName evidence="4">SAC3/GANP/THP3 conserved domain-containing protein</fullName>
    </submittedName>
</protein>
<organism evidence="3 4">
    <name type="scientific">Ditylenchus dipsaci</name>
    <dbReference type="NCBI Taxonomy" id="166011"/>
    <lineage>
        <taxon>Eukaryota</taxon>
        <taxon>Metazoa</taxon>
        <taxon>Ecdysozoa</taxon>
        <taxon>Nematoda</taxon>
        <taxon>Chromadorea</taxon>
        <taxon>Rhabditida</taxon>
        <taxon>Tylenchina</taxon>
        <taxon>Tylenchomorpha</taxon>
        <taxon>Sphaerularioidea</taxon>
        <taxon>Anguinidae</taxon>
        <taxon>Anguininae</taxon>
        <taxon>Ditylenchus</taxon>
    </lineage>
</organism>
<sequence length="549" mass="62729">MYDDLAAEGIFCSSESEFRSYDMILNWLTRMCMGKFCRIEKRQLRNHASFLQACLCQRYFPMVRHSSLKTICSAYRLFPLDRFIDILAFDNSTDAIEFLLAFGIEMDQADESYIDVTEGSAWLEMKIGGRPIAEVLSNGPCENVQILSPLTLSIPITVTLVIRSTLLAAKILSREKELTSNSPSQNCQEAKPSFFFAKPTLNLLPETNKPTSVFSSNLFSISKPKLASYGFVDNSKLQQPSPFSFVSNSAVDAPATKPAFLSASVFGQKLPLTSNLSAQPSTVWSQVQSNGDSKSSLPMFAANPETCQQKIPSQPSAIETEAKLEEERKAVAKAEAETKRKAEIEARRQAEIAKQKAEMEARRKKEELKLVAEQFIDSQVKLILESLVQRELETIAAEIREEAELFQSKLTRFQDNLFNMWLRQFTDQWKSIVKRNKLLRSISLRQQEGLTIAKARRSIAELCSPSNSTMPQPKRRRITAEQMELCLYARHYNAVRTKQLAKVYFAKWRQYVVDRRKRSYFESFFIQATYMGSYENGKWTKRWSQESEE</sequence>
<keyword evidence="1" id="KW-0175">Coiled coil</keyword>
<evidence type="ECO:0000313" key="4">
    <source>
        <dbReference type="WBParaSite" id="jg13160"/>
    </source>
</evidence>
<feature type="domain" description="SAC3/GANP/THP3 conserved" evidence="2">
    <location>
        <begin position="45"/>
        <end position="107"/>
    </location>
</feature>
<dbReference type="WBParaSite" id="jg13160">
    <property type="protein sequence ID" value="jg13160"/>
    <property type="gene ID" value="jg13160"/>
</dbReference>
<proteinExistence type="predicted"/>
<evidence type="ECO:0000259" key="2">
    <source>
        <dbReference type="Pfam" id="PF03399"/>
    </source>
</evidence>
<dbReference type="Pfam" id="PF03399">
    <property type="entry name" value="SAC3_GANP"/>
    <property type="match status" value="1"/>
</dbReference>
<name>A0A915CXC2_9BILA</name>
<dbReference type="Gene3D" id="1.25.40.990">
    <property type="match status" value="1"/>
</dbReference>
<dbReference type="GO" id="GO:0005737">
    <property type="term" value="C:cytoplasm"/>
    <property type="evidence" value="ECO:0007669"/>
    <property type="project" value="TreeGrafter"/>
</dbReference>
<dbReference type="GO" id="GO:0006406">
    <property type="term" value="P:mRNA export from nucleus"/>
    <property type="evidence" value="ECO:0007669"/>
    <property type="project" value="TreeGrafter"/>
</dbReference>
<dbReference type="InterPro" id="IPR005062">
    <property type="entry name" value="SAC3/GANP/THP3_conserved"/>
</dbReference>
<accession>A0A915CXC2</accession>
<keyword evidence="3" id="KW-1185">Reference proteome</keyword>
<feature type="coiled-coil region" evidence="1">
    <location>
        <begin position="317"/>
        <end position="416"/>
    </location>
</feature>
<reference evidence="4" key="1">
    <citation type="submission" date="2022-11" db="UniProtKB">
        <authorList>
            <consortium name="WormBaseParasite"/>
        </authorList>
    </citation>
    <scope>IDENTIFICATION</scope>
</reference>
<evidence type="ECO:0000256" key="1">
    <source>
        <dbReference type="SAM" id="Coils"/>
    </source>
</evidence>
<dbReference type="InterPro" id="IPR045107">
    <property type="entry name" value="SAC3/GANP/THP3"/>
</dbReference>
<dbReference type="GO" id="GO:0070390">
    <property type="term" value="C:transcription export complex 2"/>
    <property type="evidence" value="ECO:0007669"/>
    <property type="project" value="TreeGrafter"/>
</dbReference>